<comment type="caution">
    <text evidence="2">The sequence shown here is derived from an EMBL/GenBank/DDBJ whole genome shotgun (WGS) entry which is preliminary data.</text>
</comment>
<organism evidence="2 3">
    <name type="scientific">Methanococcus voltae PS</name>
    <dbReference type="NCBI Taxonomy" id="523842"/>
    <lineage>
        <taxon>Archaea</taxon>
        <taxon>Methanobacteriati</taxon>
        <taxon>Methanobacteriota</taxon>
        <taxon>Methanomada group</taxon>
        <taxon>Methanococci</taxon>
        <taxon>Methanococcales</taxon>
        <taxon>Methanococcaceae</taxon>
        <taxon>Methanococcus</taxon>
    </lineage>
</organism>
<sequence length="396" mass="43824">MNKTLKKSLVMVFSVFMVIATVMSCGCIGGNTEPSANLNSANTNNELNQSKGVETTKNSEFITVTDMAGRTIQVPTKINKIIGLGCSLREIVYLDSEDKVIAIEMRESVKAKSDDDKFPCGTELPYLAANPELIDLPIAGKAGANYNYEAILKMNPDVIFIGNNKDAAEDLQSKLNIPVVVVYTAAIGSEGQNKKYEDSLKLMGKILDKEERANEVLDKMEEYKEDLKSRVSKATVHPTAYVAGRAYNGAHGITTTDPRWPPFEFLGANNIAYNVSKISEGKEVSKEQVVSWNPEYIFVSEASMNEVTADLVKPEFQGLNAVKNGKVYKVLPYCWYAFNKDTAIANAYYVGRVLYPEQFADIDPEEKADEIYMFFDGNVAYEEIANRMGGYGKLEA</sequence>
<dbReference type="Gene3D" id="3.40.50.1980">
    <property type="entry name" value="Nitrogenase molybdenum iron protein domain"/>
    <property type="match status" value="2"/>
</dbReference>
<accession>A0ABT2EY10</accession>
<gene>
    <name evidence="2" type="ORF">M2325_001561</name>
</gene>
<dbReference type="PANTHER" id="PTHR30535">
    <property type="entry name" value="VITAMIN B12-BINDING PROTEIN"/>
    <property type="match status" value="1"/>
</dbReference>
<dbReference type="InterPro" id="IPR002491">
    <property type="entry name" value="ABC_transptr_periplasmic_BD"/>
</dbReference>
<name>A0ABT2EY10_METVO</name>
<dbReference type="PROSITE" id="PS50983">
    <property type="entry name" value="FE_B12_PBP"/>
    <property type="match status" value="1"/>
</dbReference>
<dbReference type="PANTHER" id="PTHR30535:SF34">
    <property type="entry name" value="MOLYBDATE-BINDING PROTEIN MOLA"/>
    <property type="match status" value="1"/>
</dbReference>
<evidence type="ECO:0000313" key="2">
    <source>
        <dbReference type="EMBL" id="MCS3922851.1"/>
    </source>
</evidence>
<dbReference type="PROSITE" id="PS51257">
    <property type="entry name" value="PROKAR_LIPOPROTEIN"/>
    <property type="match status" value="1"/>
</dbReference>
<dbReference type="RefSeq" id="WP_259052561.1">
    <property type="nucleotide sequence ID" value="NZ_JANUCQ010000005.1"/>
</dbReference>
<dbReference type="InterPro" id="IPR050902">
    <property type="entry name" value="ABC_Transporter_SBP"/>
</dbReference>
<protein>
    <submittedName>
        <fullName evidence="2">Iron complex transport system substrate-binding protein</fullName>
    </submittedName>
</protein>
<evidence type="ECO:0000313" key="3">
    <source>
        <dbReference type="Proteomes" id="UP001140258"/>
    </source>
</evidence>
<dbReference type="SUPFAM" id="SSF53807">
    <property type="entry name" value="Helical backbone' metal receptor"/>
    <property type="match status" value="1"/>
</dbReference>
<evidence type="ECO:0000259" key="1">
    <source>
        <dbReference type="PROSITE" id="PS50983"/>
    </source>
</evidence>
<dbReference type="EMBL" id="JANUCQ010000005">
    <property type="protein sequence ID" value="MCS3922851.1"/>
    <property type="molecule type" value="Genomic_DNA"/>
</dbReference>
<keyword evidence="3" id="KW-1185">Reference proteome</keyword>
<dbReference type="Proteomes" id="UP001140258">
    <property type="component" value="Unassembled WGS sequence"/>
</dbReference>
<dbReference type="Pfam" id="PF01497">
    <property type="entry name" value="Peripla_BP_2"/>
    <property type="match status" value="1"/>
</dbReference>
<feature type="domain" description="Fe/B12 periplasmic-binding" evidence="1">
    <location>
        <begin position="80"/>
        <end position="358"/>
    </location>
</feature>
<proteinExistence type="predicted"/>
<reference evidence="2" key="1">
    <citation type="submission" date="2022-08" db="EMBL/GenBank/DDBJ databases">
        <title>Genomic Encyclopedia of Type Strains, Phase V (KMG-V): Genome sequencing to study the core and pangenomes of soil and plant-associated prokaryotes.</title>
        <authorList>
            <person name="Whitman W."/>
        </authorList>
    </citation>
    <scope>NUCLEOTIDE SEQUENCE</scope>
    <source>
        <strain evidence="2">PS</strain>
    </source>
</reference>